<keyword evidence="1" id="KW-0732">Signal</keyword>
<name>A0ABV8DJU4_9BURK</name>
<dbReference type="Proteomes" id="UP001595693">
    <property type="component" value="Unassembled WGS sequence"/>
</dbReference>
<dbReference type="Pfam" id="PF06834">
    <property type="entry name" value="TraU"/>
    <property type="match status" value="1"/>
</dbReference>
<protein>
    <submittedName>
        <fullName evidence="2">TraU family protein</fullName>
    </submittedName>
</protein>
<organism evidence="2 3">
    <name type="scientific">Acidovorax facilis</name>
    <dbReference type="NCBI Taxonomy" id="12917"/>
    <lineage>
        <taxon>Bacteria</taxon>
        <taxon>Pseudomonadati</taxon>
        <taxon>Pseudomonadota</taxon>
        <taxon>Betaproteobacteria</taxon>
        <taxon>Burkholderiales</taxon>
        <taxon>Comamonadaceae</taxon>
        <taxon>Acidovorax</taxon>
    </lineage>
</organism>
<evidence type="ECO:0000256" key="1">
    <source>
        <dbReference type="SAM" id="SignalP"/>
    </source>
</evidence>
<comment type="caution">
    <text evidence="2">The sequence shown here is derived from an EMBL/GenBank/DDBJ whole genome shotgun (WGS) entry which is preliminary data.</text>
</comment>
<reference evidence="3" key="1">
    <citation type="journal article" date="2019" name="Int. J. Syst. Evol. Microbiol.">
        <title>The Global Catalogue of Microorganisms (GCM) 10K type strain sequencing project: providing services to taxonomists for standard genome sequencing and annotation.</title>
        <authorList>
            <consortium name="The Broad Institute Genomics Platform"/>
            <consortium name="The Broad Institute Genome Sequencing Center for Infectious Disease"/>
            <person name="Wu L."/>
            <person name="Ma J."/>
        </authorList>
    </citation>
    <scope>NUCLEOTIDE SEQUENCE [LARGE SCALE GENOMIC DNA]</scope>
    <source>
        <strain evidence="3">CCUG 2113</strain>
    </source>
</reference>
<evidence type="ECO:0000313" key="2">
    <source>
        <dbReference type="EMBL" id="MFC3938527.1"/>
    </source>
</evidence>
<proteinExistence type="predicted"/>
<dbReference type="InterPro" id="IPR009649">
    <property type="entry name" value="TraU"/>
</dbReference>
<gene>
    <name evidence="2" type="ORF">ACFOW3_28300</name>
</gene>
<sequence>MSKMLSHLFRCVAFAVLLAATSSAWAEARSTMCNNYSMLKNMFTDVCWSGMFPIRIAGATMISGKSGVPEDAYKSPLCKCGGDISKGQFPKIGFSVGFWAPAKVIDVTRQPMCFASLGGTRASMPSIGWFGSGSNTGRADRSNGFYNWVAYSAPLIYMMRLLDENACAPDGLLDFDVINMSPLFPNWNDVVGRYAAFMNPESMFLGTVSALATMPIDSMSTIVNDKPLNYLHWAAGQWGMLYPMTGFDESSSTSDTVRFSSLIAARSMALMHRLGLLRGTVGGSNICERKVQPIMRKDAFRWQMVAPSPEYNTIPGASGNGATVRMIDRPHGRGTCTHPTGLPTPLWGMWRNVPATGEDHSYMIFQYTDCCFGITPAP</sequence>
<dbReference type="RefSeq" id="WP_233573618.1">
    <property type="nucleotide sequence ID" value="NZ_JAMXAX010000022.1"/>
</dbReference>
<evidence type="ECO:0000313" key="3">
    <source>
        <dbReference type="Proteomes" id="UP001595693"/>
    </source>
</evidence>
<accession>A0ABV8DJU4</accession>
<feature type="chain" id="PRO_5047303233" evidence="1">
    <location>
        <begin position="27"/>
        <end position="378"/>
    </location>
</feature>
<feature type="signal peptide" evidence="1">
    <location>
        <begin position="1"/>
        <end position="26"/>
    </location>
</feature>
<keyword evidence="3" id="KW-1185">Reference proteome</keyword>
<dbReference type="EMBL" id="JBHSAJ010000182">
    <property type="protein sequence ID" value="MFC3938527.1"/>
    <property type="molecule type" value="Genomic_DNA"/>
</dbReference>